<sequence length="199" mass="21313">MALGIFKKPFKSLMGWLWRVGATAADDPYRRLAGRIGRGVMLHRPSSFVETDGIDIGDWVYIGPGARMSGSGGLSIGSNIAIGPDVTIFTSSHRYDGGDWIPFGPEVDKRPVRIEDHVWIGGRAVILPGVTIGEGAVVAAGAVVTKDVPPSAVVAGNPAAVIKQRDVAMFNDLRDQQRLWLRELARRGGRADGNATQEV</sequence>
<keyword evidence="2" id="KW-0808">Transferase</keyword>
<dbReference type="AlphaFoldDB" id="A0A0F9WT09"/>
<dbReference type="Pfam" id="PF14602">
    <property type="entry name" value="Hexapep_2"/>
    <property type="match status" value="1"/>
</dbReference>
<dbReference type="SUPFAM" id="SSF51161">
    <property type="entry name" value="Trimeric LpxA-like enzymes"/>
    <property type="match status" value="1"/>
</dbReference>
<accession>A0A0F9WT09</accession>
<evidence type="ECO:0008006" key="4">
    <source>
        <dbReference type="Google" id="ProtNLM"/>
    </source>
</evidence>
<organism evidence="3">
    <name type="scientific">marine sediment metagenome</name>
    <dbReference type="NCBI Taxonomy" id="412755"/>
    <lineage>
        <taxon>unclassified sequences</taxon>
        <taxon>metagenomes</taxon>
        <taxon>ecological metagenomes</taxon>
    </lineage>
</organism>
<evidence type="ECO:0000313" key="3">
    <source>
        <dbReference type="EMBL" id="KKN89421.1"/>
    </source>
</evidence>
<reference evidence="3" key="1">
    <citation type="journal article" date="2015" name="Nature">
        <title>Complex archaea that bridge the gap between prokaryotes and eukaryotes.</title>
        <authorList>
            <person name="Spang A."/>
            <person name="Saw J.H."/>
            <person name="Jorgensen S.L."/>
            <person name="Zaremba-Niedzwiedzka K."/>
            <person name="Martijn J."/>
            <person name="Lind A.E."/>
            <person name="van Eijk R."/>
            <person name="Schleper C."/>
            <person name="Guy L."/>
            <person name="Ettema T.J."/>
        </authorList>
    </citation>
    <scope>NUCLEOTIDE SEQUENCE</scope>
</reference>
<dbReference type="GO" id="GO:0005829">
    <property type="term" value="C:cytosol"/>
    <property type="evidence" value="ECO:0007669"/>
    <property type="project" value="TreeGrafter"/>
</dbReference>
<dbReference type="GO" id="GO:0008374">
    <property type="term" value="F:O-acyltransferase activity"/>
    <property type="evidence" value="ECO:0007669"/>
    <property type="project" value="TreeGrafter"/>
</dbReference>
<evidence type="ECO:0000256" key="2">
    <source>
        <dbReference type="ARBA" id="ARBA00022679"/>
    </source>
</evidence>
<gene>
    <name evidence="3" type="ORF">LCGC14_0239280</name>
</gene>
<name>A0A0F9WT09_9ZZZZ</name>
<dbReference type="InterPro" id="IPR001451">
    <property type="entry name" value="Hexapep"/>
</dbReference>
<comment type="caution">
    <text evidence="3">The sequence shown here is derived from an EMBL/GenBank/DDBJ whole genome shotgun (WGS) entry which is preliminary data.</text>
</comment>
<dbReference type="EMBL" id="LAZR01000119">
    <property type="protein sequence ID" value="KKN89421.1"/>
    <property type="molecule type" value="Genomic_DNA"/>
</dbReference>
<comment type="similarity">
    <text evidence="1">Belongs to the transferase hexapeptide repeat family.</text>
</comment>
<dbReference type="PANTHER" id="PTHR23416:SF23">
    <property type="entry name" value="ACETYLTRANSFERASE C18B11.09C-RELATED"/>
    <property type="match status" value="1"/>
</dbReference>
<protein>
    <recommendedName>
        <fullName evidence="4">Maltose/galactoside acetyltransferase domain-containing protein</fullName>
    </recommendedName>
</protein>
<dbReference type="InterPro" id="IPR011004">
    <property type="entry name" value="Trimer_LpxA-like_sf"/>
</dbReference>
<dbReference type="PROSITE" id="PS00101">
    <property type="entry name" value="HEXAPEP_TRANSFERASES"/>
    <property type="match status" value="1"/>
</dbReference>
<dbReference type="Gene3D" id="2.160.10.10">
    <property type="entry name" value="Hexapeptide repeat proteins"/>
    <property type="match status" value="1"/>
</dbReference>
<dbReference type="PANTHER" id="PTHR23416">
    <property type="entry name" value="SIALIC ACID SYNTHASE-RELATED"/>
    <property type="match status" value="1"/>
</dbReference>
<dbReference type="CDD" id="cd04647">
    <property type="entry name" value="LbH_MAT_like"/>
    <property type="match status" value="1"/>
</dbReference>
<dbReference type="InterPro" id="IPR018357">
    <property type="entry name" value="Hexapep_transf_CS"/>
</dbReference>
<dbReference type="InterPro" id="IPR051159">
    <property type="entry name" value="Hexapeptide_acetyltransf"/>
</dbReference>
<proteinExistence type="inferred from homology"/>
<evidence type="ECO:0000256" key="1">
    <source>
        <dbReference type="ARBA" id="ARBA00007274"/>
    </source>
</evidence>